<protein>
    <recommendedName>
        <fullName evidence="3">Flagellar assembly protein FliH</fullName>
    </recommendedName>
</protein>
<evidence type="ECO:0000256" key="4">
    <source>
        <dbReference type="ARBA" id="ARBA00022448"/>
    </source>
</evidence>
<evidence type="ECO:0000256" key="1">
    <source>
        <dbReference type="ARBA" id="ARBA00003041"/>
    </source>
</evidence>
<dbReference type="InterPro" id="IPR051472">
    <property type="entry name" value="T3SS_Stator/FliH"/>
</dbReference>
<evidence type="ECO:0000256" key="3">
    <source>
        <dbReference type="ARBA" id="ARBA00016507"/>
    </source>
</evidence>
<dbReference type="GO" id="GO:0005829">
    <property type="term" value="C:cytosol"/>
    <property type="evidence" value="ECO:0007669"/>
    <property type="project" value="TreeGrafter"/>
</dbReference>
<evidence type="ECO:0000256" key="6">
    <source>
        <dbReference type="ARBA" id="ARBA00022927"/>
    </source>
</evidence>
<dbReference type="EMBL" id="JACNIG010000216">
    <property type="protein sequence ID" value="MBC8432317.1"/>
    <property type="molecule type" value="Genomic_DNA"/>
</dbReference>
<dbReference type="InterPro" id="IPR018035">
    <property type="entry name" value="Flagellar_FliH/T3SS_HrpE"/>
</dbReference>
<reference evidence="9 10" key="1">
    <citation type="submission" date="2020-08" db="EMBL/GenBank/DDBJ databases">
        <title>Bridging the membrane lipid divide: bacteria of the FCB group superphylum have the potential to synthesize archaeal ether lipids.</title>
        <authorList>
            <person name="Villanueva L."/>
            <person name="Von Meijenfeldt F.A.B."/>
            <person name="Westbye A.B."/>
            <person name="Yadav S."/>
            <person name="Hopmans E.C."/>
            <person name="Dutilh B.E."/>
            <person name="Sinninghe Damste J.S."/>
        </authorList>
    </citation>
    <scope>NUCLEOTIDE SEQUENCE [LARGE SCALE GENOMIC DNA]</scope>
    <source>
        <strain evidence="9">NIOZ-UU17</strain>
    </source>
</reference>
<name>A0A8J6P2V6_9BACT</name>
<evidence type="ECO:0000256" key="7">
    <source>
        <dbReference type="ARBA" id="ARBA00023225"/>
    </source>
</evidence>
<feature type="domain" description="Flagellar assembly protein FliH/Type III secretion system HrpE" evidence="8">
    <location>
        <begin position="101"/>
        <end position="214"/>
    </location>
</feature>
<evidence type="ECO:0000256" key="5">
    <source>
        <dbReference type="ARBA" id="ARBA00022795"/>
    </source>
</evidence>
<dbReference type="GO" id="GO:0044781">
    <property type="term" value="P:bacterial-type flagellum organization"/>
    <property type="evidence" value="ECO:0007669"/>
    <property type="project" value="UniProtKB-KW"/>
</dbReference>
<comment type="function">
    <text evidence="1">Needed for flagellar regrowth and assembly.</text>
</comment>
<evidence type="ECO:0000259" key="8">
    <source>
        <dbReference type="Pfam" id="PF02108"/>
    </source>
</evidence>
<dbReference type="SUPFAM" id="SSF160527">
    <property type="entry name" value="V-type ATPase subunit E-like"/>
    <property type="match status" value="1"/>
</dbReference>
<keyword evidence="4" id="KW-0813">Transport</keyword>
<evidence type="ECO:0000313" key="9">
    <source>
        <dbReference type="EMBL" id="MBC8432317.1"/>
    </source>
</evidence>
<proteinExistence type="inferred from homology"/>
<keyword evidence="5" id="KW-1005">Bacterial flagellum biogenesis</keyword>
<sequence length="226" mass="25282">MNEQGHDLGEYKSDTFEPFYSETEIDSEFIPIAVGSDNQEMGIADENSIKEAQGKAALLEQEEYEKGFAQGERDGLELGEKKAAKSVEKIETFFMESIPLKDEIIKQHEQEILGLIFAIAGKIVHHQIECDESTVKDTILNALKLSVQKSKIVIRVNPQDYDFVEKLRPDLFAKFNEVKSIIISSDQSISRGGCFLETPGGDVDARVEAQLEKIRQSLEENLAAAQ</sequence>
<dbReference type="InterPro" id="IPR038495">
    <property type="entry name" value="ATPase_E_C"/>
</dbReference>
<accession>A0A8J6P2V6</accession>
<dbReference type="Gene3D" id="3.30.2320.30">
    <property type="entry name" value="ATP synthase, E subunit, C-terminal"/>
    <property type="match status" value="1"/>
</dbReference>
<dbReference type="AlphaFoldDB" id="A0A8J6P2V6"/>
<dbReference type="PANTHER" id="PTHR34982:SF1">
    <property type="entry name" value="FLAGELLAR ASSEMBLY PROTEIN FLIH"/>
    <property type="match status" value="1"/>
</dbReference>
<comment type="caution">
    <text evidence="9">The sequence shown here is derived from an EMBL/GenBank/DDBJ whole genome shotgun (WGS) entry which is preliminary data.</text>
</comment>
<dbReference type="Pfam" id="PF02108">
    <property type="entry name" value="FliH"/>
    <property type="match status" value="1"/>
</dbReference>
<dbReference type="Proteomes" id="UP000605201">
    <property type="component" value="Unassembled WGS sequence"/>
</dbReference>
<keyword evidence="6" id="KW-0653">Protein transport</keyword>
<comment type="similarity">
    <text evidence="2">Belongs to the FliH family.</text>
</comment>
<dbReference type="PANTHER" id="PTHR34982">
    <property type="entry name" value="YOP PROTEINS TRANSLOCATION PROTEIN L"/>
    <property type="match status" value="1"/>
</dbReference>
<evidence type="ECO:0000256" key="2">
    <source>
        <dbReference type="ARBA" id="ARBA00006602"/>
    </source>
</evidence>
<keyword evidence="7" id="KW-1006">Bacterial flagellum protein export</keyword>
<gene>
    <name evidence="9" type="ORF">H8D96_10395</name>
</gene>
<organism evidence="9 10">
    <name type="scientific">Candidatus Desulfatibia vada</name>
    <dbReference type="NCBI Taxonomy" id="2841696"/>
    <lineage>
        <taxon>Bacteria</taxon>
        <taxon>Pseudomonadati</taxon>
        <taxon>Thermodesulfobacteriota</taxon>
        <taxon>Desulfobacteria</taxon>
        <taxon>Desulfobacterales</taxon>
        <taxon>Desulfobacterales incertae sedis</taxon>
        <taxon>Candidatus Desulfatibia</taxon>
    </lineage>
</organism>
<evidence type="ECO:0000313" key="10">
    <source>
        <dbReference type="Proteomes" id="UP000605201"/>
    </source>
</evidence>
<dbReference type="GO" id="GO:0015031">
    <property type="term" value="P:protein transport"/>
    <property type="evidence" value="ECO:0007669"/>
    <property type="project" value="UniProtKB-KW"/>
</dbReference>